<name>A0A370PKN6_ASPPH</name>
<keyword evidence="1" id="KW-1133">Transmembrane helix</keyword>
<keyword evidence="1" id="KW-0472">Membrane</keyword>
<dbReference type="EMBL" id="KZ851852">
    <property type="protein sequence ID" value="RDK42749.1"/>
    <property type="molecule type" value="Genomic_DNA"/>
</dbReference>
<reference evidence="2 3" key="1">
    <citation type="submission" date="2018-07" db="EMBL/GenBank/DDBJ databases">
        <title>Section-level genome sequencing of Aspergillus section Nigri to investigate inter- and intra-species variation.</title>
        <authorList>
            <consortium name="DOE Joint Genome Institute"/>
            <person name="Vesth T.C."/>
            <person name="Nybo J.L."/>
            <person name="Theobald S."/>
            <person name="Frisvad J.C."/>
            <person name="Larsen T.O."/>
            <person name="Nielsen K.F."/>
            <person name="Hoof J.B."/>
            <person name="Brandl J."/>
            <person name="Salamov A."/>
            <person name="Riley R."/>
            <person name="Gladden J.M."/>
            <person name="Phatale P."/>
            <person name="Nielsen M.T."/>
            <person name="Lyhne E.K."/>
            <person name="Kogle M.E."/>
            <person name="Strasser K."/>
            <person name="McDonnell E."/>
            <person name="Barry K."/>
            <person name="Clum A."/>
            <person name="Chen C."/>
            <person name="Nolan M."/>
            <person name="Sandor L."/>
            <person name="Kuo A."/>
            <person name="Lipzen A."/>
            <person name="Hainaut M."/>
            <person name="Drula E."/>
            <person name="Tsang A."/>
            <person name="Magnuson J.K."/>
            <person name="Henrissat B."/>
            <person name="Wiebenga A."/>
            <person name="Simmons B.A."/>
            <person name="Makela M.R."/>
            <person name="De vries R.P."/>
            <person name="Grigoriev I.V."/>
            <person name="Mortensen U.H."/>
            <person name="Baker S.E."/>
            <person name="Andersen M.R."/>
        </authorList>
    </citation>
    <scope>NUCLEOTIDE SEQUENCE [LARGE SCALE GENOMIC DNA]</scope>
    <source>
        <strain evidence="2 3">ATCC 13157</strain>
    </source>
</reference>
<accession>A0A370PKN6</accession>
<protein>
    <recommendedName>
        <fullName evidence="4">Methyltransferase domain-containing protein</fullName>
    </recommendedName>
</protein>
<evidence type="ECO:0000313" key="2">
    <source>
        <dbReference type="EMBL" id="RDK42749.1"/>
    </source>
</evidence>
<sequence length="282" mass="32242">MPLLPRLHLFEIADQPWCPDKAIEYVQLCLTHSWNLRIPLLTKTSPAAVACEIITQNLPDLSSFTLVDLCSGAGGPTTTFERLLNTQLHDLGRPPIQFLLTDLNPRIGAWAALSKDQDNIAYISESVDATQCGRLAPRDRKECRMFNLSFHHFDDSLAVPMLRSAIESADAFIIIELAARDFSSTLILPLLFLIPFQYTMLRFRQSPLHLFFTYLLPFFLLLMLFDGWVSMMRCRTPDELHDLVRRSNAADMKNWEFRSGKSAVMYPVAYVHWFMGVKKTAQ</sequence>
<dbReference type="Proteomes" id="UP000254937">
    <property type="component" value="Unassembled WGS sequence"/>
</dbReference>
<evidence type="ECO:0000313" key="3">
    <source>
        <dbReference type="Proteomes" id="UP000254937"/>
    </source>
</evidence>
<feature type="transmembrane region" description="Helical" evidence="1">
    <location>
        <begin position="171"/>
        <end position="196"/>
    </location>
</feature>
<keyword evidence="1" id="KW-0812">Transmembrane</keyword>
<evidence type="ECO:0000256" key="1">
    <source>
        <dbReference type="SAM" id="Phobius"/>
    </source>
</evidence>
<gene>
    <name evidence="2" type="ORF">M752DRAFT_292929</name>
</gene>
<evidence type="ECO:0008006" key="4">
    <source>
        <dbReference type="Google" id="ProtNLM"/>
    </source>
</evidence>
<keyword evidence="3" id="KW-1185">Reference proteome</keyword>
<dbReference type="AlphaFoldDB" id="A0A370PKN6"/>
<organism evidence="2 3">
    <name type="scientific">Aspergillus phoenicis ATCC 13157</name>
    <dbReference type="NCBI Taxonomy" id="1353007"/>
    <lineage>
        <taxon>Eukaryota</taxon>
        <taxon>Fungi</taxon>
        <taxon>Dikarya</taxon>
        <taxon>Ascomycota</taxon>
        <taxon>Pezizomycotina</taxon>
        <taxon>Eurotiomycetes</taxon>
        <taxon>Eurotiomycetidae</taxon>
        <taxon>Eurotiales</taxon>
        <taxon>Aspergillaceae</taxon>
        <taxon>Aspergillus</taxon>
    </lineage>
</organism>
<feature type="transmembrane region" description="Helical" evidence="1">
    <location>
        <begin position="208"/>
        <end position="225"/>
    </location>
</feature>
<proteinExistence type="predicted"/>